<dbReference type="Proteomes" id="UP001168098">
    <property type="component" value="Unassembled WGS sequence"/>
</dbReference>
<protein>
    <submittedName>
        <fullName evidence="1">Uncharacterized protein</fullName>
    </submittedName>
</protein>
<evidence type="ECO:0000313" key="2">
    <source>
        <dbReference type="Proteomes" id="UP001168098"/>
    </source>
</evidence>
<keyword evidence="2" id="KW-1185">Reference proteome</keyword>
<dbReference type="SUPFAM" id="SSF53756">
    <property type="entry name" value="UDP-Glycosyltransferase/glycogen phosphorylase"/>
    <property type="match status" value="1"/>
</dbReference>
<reference evidence="1 2" key="1">
    <citation type="journal article" date="2023" name="BMC Biotechnol.">
        <title>Vitis rotundifolia cv Carlos genome sequencing.</title>
        <authorList>
            <person name="Huff M."/>
            <person name="Hulse-Kemp A."/>
            <person name="Scheffler B."/>
            <person name="Youngblood R."/>
            <person name="Simpson S."/>
            <person name="Babiker E."/>
            <person name="Staton M."/>
        </authorList>
    </citation>
    <scope>NUCLEOTIDE SEQUENCE [LARGE SCALE GENOMIC DNA]</scope>
    <source>
        <tissue evidence="1">Leaf</tissue>
    </source>
</reference>
<comment type="caution">
    <text evidence="1">The sequence shown here is derived from an EMBL/GenBank/DDBJ whole genome shotgun (WGS) entry which is preliminary data.</text>
</comment>
<organism evidence="1 2">
    <name type="scientific">Vitis rotundifolia</name>
    <name type="common">Muscadine grape</name>
    <dbReference type="NCBI Taxonomy" id="103349"/>
    <lineage>
        <taxon>Eukaryota</taxon>
        <taxon>Viridiplantae</taxon>
        <taxon>Streptophyta</taxon>
        <taxon>Embryophyta</taxon>
        <taxon>Tracheophyta</taxon>
        <taxon>Spermatophyta</taxon>
        <taxon>Magnoliopsida</taxon>
        <taxon>eudicotyledons</taxon>
        <taxon>Gunneridae</taxon>
        <taxon>Pentapetalae</taxon>
        <taxon>rosids</taxon>
        <taxon>Vitales</taxon>
        <taxon>Vitaceae</taxon>
        <taxon>Viteae</taxon>
        <taxon>Vitis</taxon>
    </lineage>
</organism>
<dbReference type="EMBL" id="JARBHA010000005">
    <property type="protein sequence ID" value="KAJ9701755.1"/>
    <property type="molecule type" value="Genomic_DNA"/>
</dbReference>
<gene>
    <name evidence="1" type="ORF">PVL29_006920</name>
</gene>
<name>A0AA39E027_VITRO</name>
<sequence>MEIDKRVSETHIMVLPFHAQGHIKMLQFSKLLASKGLKVTLVIATTSNSQSISIEDYLERFRILASQGLTTLMEKHNRSNHPAKILDL</sequence>
<accession>A0AA39E027</accession>
<proteinExistence type="predicted"/>
<dbReference type="Gene3D" id="3.40.50.2000">
    <property type="entry name" value="Glycogen Phosphorylase B"/>
    <property type="match status" value="1"/>
</dbReference>
<dbReference type="AlphaFoldDB" id="A0AA39E027"/>
<evidence type="ECO:0000313" key="1">
    <source>
        <dbReference type="EMBL" id="KAJ9701755.1"/>
    </source>
</evidence>